<name>A0A410FU34_BIPS1</name>
<dbReference type="AlphaFoldDB" id="A0A410FU34"/>
<dbReference type="Proteomes" id="UP000287233">
    <property type="component" value="Chromosome"/>
</dbReference>
<dbReference type="KEGG" id="bih:BIP78_0823"/>
<organism evidence="1 2">
    <name type="scientific">Bipolaricaulis sibiricus</name>
    <dbReference type="NCBI Taxonomy" id="2501609"/>
    <lineage>
        <taxon>Bacteria</taxon>
        <taxon>Candidatus Bipolaricaulota</taxon>
        <taxon>Candidatus Bipolaricaulia</taxon>
        <taxon>Candidatus Bipolaricaulales</taxon>
        <taxon>Candidatus Bipolaricaulaceae</taxon>
        <taxon>Candidatus Bipolaricaulis</taxon>
    </lineage>
</organism>
<protein>
    <submittedName>
        <fullName evidence="1">Uncharacterized protein</fullName>
    </submittedName>
</protein>
<sequence>MKSTGWVVLAVLLLAVGGSLFGNDGPVVTQVITVRQGAAALFSVATGDVTDYAFVILEAPANGILIGAPPHLIYIPRDGFLGNDWMSFAATSPAGVLQIGTVKILVVGPEEGMAMPALLSDGELVFSGPTFAVDSYRLVLSLQQRFRYFEQSLRATWTNVGFTSFIGTTRFEFEGSAPTPWRLPVVSTLDFDPTLPGLNSWTVEARTDLFGAMWIYTFFYSGTDPEASSYNTFQVQGSVNPFAFDVLTRFERLTPTFGSTRLIVKGPWICAGCPTNWELEFLQTKAGFGRLSLLVKDVELPCPVCAGLKILLDTKVTFTTVDKTVEPALRIASVVTACVKPLVALPTGTSWFGLEGIEVYGFEIRCDLGGYSLRLATSFTEARDSAVTGDLRFFELWQLEGPVVPCCGNPGRFQVTAYFVRGSGNLFGFGMGNVVIYFPLSREVLVNLGLKVGMVDPLDPAKAWILTAGWRGIW</sequence>
<reference evidence="2" key="1">
    <citation type="submission" date="2018-12" db="EMBL/GenBank/DDBJ databases">
        <title>Complete genome sequence of an uncultured bacterium of the candidate phylum Bipolaricaulota.</title>
        <authorList>
            <person name="Kadnikov V.V."/>
            <person name="Mardanov A.V."/>
            <person name="Beletsky A.V."/>
            <person name="Frank Y.A."/>
            <person name="Karnachuk O.V."/>
            <person name="Ravin N.V."/>
        </authorList>
    </citation>
    <scope>NUCLEOTIDE SEQUENCE [LARGE SCALE GENOMIC DNA]</scope>
</reference>
<dbReference type="EMBL" id="CP034928">
    <property type="protein sequence ID" value="QAA76589.1"/>
    <property type="molecule type" value="Genomic_DNA"/>
</dbReference>
<proteinExistence type="predicted"/>
<gene>
    <name evidence="1" type="ORF">BIP78_0823</name>
</gene>
<evidence type="ECO:0000313" key="1">
    <source>
        <dbReference type="EMBL" id="QAA76589.1"/>
    </source>
</evidence>
<accession>A0A410FU34</accession>
<evidence type="ECO:0000313" key="2">
    <source>
        <dbReference type="Proteomes" id="UP000287233"/>
    </source>
</evidence>